<accession>A0A4R4YTZ4</accession>
<dbReference type="EMBL" id="SMKW01000032">
    <property type="protein sequence ID" value="TDD47904.1"/>
    <property type="molecule type" value="Genomic_DNA"/>
</dbReference>
<evidence type="ECO:0000313" key="1">
    <source>
        <dbReference type="EMBL" id="TDD47904.1"/>
    </source>
</evidence>
<protein>
    <submittedName>
        <fullName evidence="1">Uncharacterized protein</fullName>
    </submittedName>
</protein>
<sequence length="240" mass="26088">MINLLCMKLQAPKRDLASMCSRLDKEGYPVTVSTLSRYRNGKSVPPEGFVRALHGAVTVDTCDQVDISLEQLTTLCRSARNSSKRPRPLKLDADHGFRGDDSVSAAKILATPLPVETLRAYFADRQRIMRQQASARSNVAADAKREAVDAAVTLSRSGRDDDALTLLRELPGVLGPATTGASIVKLRQYGEHALAETLIGTFSRERSDREVLRFSLALNYFGLVADATKAMSIALTSPPA</sequence>
<evidence type="ECO:0000313" key="2">
    <source>
        <dbReference type="Proteomes" id="UP000294947"/>
    </source>
</evidence>
<proteinExistence type="predicted"/>
<dbReference type="OrthoDB" id="4338618at2"/>
<comment type="caution">
    <text evidence="1">The sequence shown here is derived from an EMBL/GenBank/DDBJ whole genome shotgun (WGS) entry which is preliminary data.</text>
</comment>
<keyword evidence="2" id="KW-1185">Reference proteome</keyword>
<organism evidence="1 2">
    <name type="scientific">Saccharopolyspora elongata</name>
    <dbReference type="NCBI Taxonomy" id="2530387"/>
    <lineage>
        <taxon>Bacteria</taxon>
        <taxon>Bacillati</taxon>
        <taxon>Actinomycetota</taxon>
        <taxon>Actinomycetes</taxon>
        <taxon>Pseudonocardiales</taxon>
        <taxon>Pseudonocardiaceae</taxon>
        <taxon>Saccharopolyspora</taxon>
    </lineage>
</organism>
<dbReference type="RefSeq" id="WP_132488486.1">
    <property type="nucleotide sequence ID" value="NZ_SMKW01000032.1"/>
</dbReference>
<dbReference type="AlphaFoldDB" id="A0A4R4YTZ4"/>
<reference evidence="1 2" key="1">
    <citation type="submission" date="2019-03" db="EMBL/GenBank/DDBJ databases">
        <title>Draft genome sequences of novel Actinobacteria.</title>
        <authorList>
            <person name="Sahin N."/>
            <person name="Ay H."/>
            <person name="Saygin H."/>
        </authorList>
    </citation>
    <scope>NUCLEOTIDE SEQUENCE [LARGE SCALE GENOMIC DNA]</scope>
    <source>
        <strain evidence="1 2">7K502</strain>
    </source>
</reference>
<gene>
    <name evidence="1" type="ORF">E1288_23410</name>
</gene>
<dbReference type="Proteomes" id="UP000294947">
    <property type="component" value="Unassembled WGS sequence"/>
</dbReference>
<name>A0A4R4YTZ4_9PSEU</name>